<dbReference type="InParanoid" id="A0A165IUB5"/>
<dbReference type="GeneID" id="28901972"/>
<reference evidence="2 3" key="1">
    <citation type="journal article" date="2016" name="Fungal Biol.">
        <title>The genome of Xylona heveae provides a window into fungal endophytism.</title>
        <authorList>
            <person name="Gazis R."/>
            <person name="Kuo A."/>
            <person name="Riley R."/>
            <person name="LaButti K."/>
            <person name="Lipzen A."/>
            <person name="Lin J."/>
            <person name="Amirebrahimi M."/>
            <person name="Hesse C.N."/>
            <person name="Spatafora J.W."/>
            <person name="Henrissat B."/>
            <person name="Hainaut M."/>
            <person name="Grigoriev I.V."/>
            <person name="Hibbett D.S."/>
        </authorList>
    </citation>
    <scope>NUCLEOTIDE SEQUENCE [LARGE SCALE GENOMIC DNA]</scope>
    <source>
        <strain evidence="2 3">TC161</strain>
    </source>
</reference>
<dbReference type="RefSeq" id="XP_018190956.1">
    <property type="nucleotide sequence ID" value="XM_018336835.1"/>
</dbReference>
<evidence type="ECO:0000313" key="2">
    <source>
        <dbReference type="EMBL" id="KZF25401.1"/>
    </source>
</evidence>
<keyword evidence="3" id="KW-1185">Reference proteome</keyword>
<name>A0A165IUB5_XYLHT</name>
<organism evidence="2 3">
    <name type="scientific">Xylona heveae (strain CBS 132557 / TC161)</name>
    <dbReference type="NCBI Taxonomy" id="1328760"/>
    <lineage>
        <taxon>Eukaryota</taxon>
        <taxon>Fungi</taxon>
        <taxon>Dikarya</taxon>
        <taxon>Ascomycota</taxon>
        <taxon>Pezizomycotina</taxon>
        <taxon>Xylonomycetes</taxon>
        <taxon>Xylonales</taxon>
        <taxon>Xylonaceae</taxon>
        <taxon>Xylona</taxon>
    </lineage>
</organism>
<dbReference type="EMBL" id="KV407455">
    <property type="protein sequence ID" value="KZF25401.1"/>
    <property type="molecule type" value="Genomic_DNA"/>
</dbReference>
<evidence type="ECO:0000256" key="1">
    <source>
        <dbReference type="SAM" id="MobiDB-lite"/>
    </source>
</evidence>
<sequence length="163" mass="18538">METNSGREIHSLYIDNWGPISAAACPLISTSLLQLNIGTPSELEDERSKPAIDERRWLSRRHSAPEQALLQALKKKMGTRKRGAAHRACLLVDSRLHPQGSKHQGQAEEENEEHGSVRSHGLRPNSHQTMLQGTTQAMQFWATPRGNAFQRSQKKQHWRHFSY</sequence>
<protein>
    <submittedName>
        <fullName evidence="2">Uncharacterized protein</fullName>
    </submittedName>
</protein>
<accession>A0A165IUB5</accession>
<dbReference type="AlphaFoldDB" id="A0A165IUB5"/>
<gene>
    <name evidence="2" type="ORF">L228DRAFT_75817</name>
</gene>
<evidence type="ECO:0000313" key="3">
    <source>
        <dbReference type="Proteomes" id="UP000076632"/>
    </source>
</evidence>
<proteinExistence type="predicted"/>
<feature type="region of interest" description="Disordered" evidence="1">
    <location>
        <begin position="94"/>
        <end position="127"/>
    </location>
</feature>
<dbReference type="Proteomes" id="UP000076632">
    <property type="component" value="Unassembled WGS sequence"/>
</dbReference>